<dbReference type="EMBL" id="CP114058">
    <property type="protein sequence ID" value="WAT01488.1"/>
    <property type="molecule type" value="Genomic_DNA"/>
</dbReference>
<dbReference type="InterPro" id="IPR000477">
    <property type="entry name" value="RT_dom"/>
</dbReference>
<keyword evidence="3" id="KW-0695">RNA-directed DNA polymerase</keyword>
<reference evidence="3" key="1">
    <citation type="submission" date="2022-12" db="EMBL/GenBank/DDBJ databases">
        <title>Complete genome sequence of an Australian strain of Rouxiella badensis DAR84756 and resolution of the R. badensis DSM100043 and R. chamberiensis DSM28324 genomes.</title>
        <authorList>
            <person name="Paul S."/>
            <person name="Anderson P.J."/>
            <person name="Maynard G."/>
            <person name="Dyall-Smith M."/>
            <person name="Kudinha T."/>
        </authorList>
    </citation>
    <scope>NUCLEOTIDE SEQUENCE</scope>
    <source>
        <strain evidence="3">DSM 28324</strain>
    </source>
</reference>
<dbReference type="SUPFAM" id="SSF56672">
    <property type="entry name" value="DNA/RNA polymerases"/>
    <property type="match status" value="1"/>
</dbReference>
<evidence type="ECO:0000313" key="4">
    <source>
        <dbReference type="Proteomes" id="UP001164712"/>
    </source>
</evidence>
<evidence type="ECO:0000313" key="3">
    <source>
        <dbReference type="EMBL" id="WAT01488.1"/>
    </source>
</evidence>
<organism evidence="3 4">
    <name type="scientific">Rouxiella chamberiensis</name>
    <dbReference type="NCBI Taxonomy" id="1513468"/>
    <lineage>
        <taxon>Bacteria</taxon>
        <taxon>Pseudomonadati</taxon>
        <taxon>Pseudomonadota</taxon>
        <taxon>Gammaproteobacteria</taxon>
        <taxon>Enterobacterales</taxon>
        <taxon>Yersiniaceae</taxon>
        <taxon>Rouxiella</taxon>
    </lineage>
</organism>
<sequence>MKIWDEYDRIFKEDNLIRIYKEFVILSAATGIDNMTHKKLWEIFDSQISIIRRKVLLGEYRFTKYKLKLISKGRGKPPREISIPTIRDKIALRALCDFLQNRFSASLKFSIPQLVVKDIKEVLLSAEYDAFIKLDVSNFYPKINHKKLLTTLRKRIRDERILALILSAITAPTVSKSSSSDKLATVGGSQGLSISNVLAAIYLSNIDKYYSQMEGIKYFRYVDDILILCRKEECIQLSKDVIKRFKNIRLEIHDPIKSPDKSSVGVLGVSDFSYLGYQFSSTQVSAKQASKDRLRESIMSIFTGYKYSKIKSKEFLEWRVNLRITGCVFQAKSKGWLFFFSEINDEVFLHAMDAFINRLCIRYNVKINVKSFVRAFYQVKHNRSKTSYIPNFDNYTEEQMCDVLNKYFKKSTENMRLEEISYNFRKRISKQVKELETDITDAGY</sequence>
<keyword evidence="4" id="KW-1185">Reference proteome</keyword>
<proteinExistence type="inferred from homology"/>
<dbReference type="InterPro" id="IPR043502">
    <property type="entry name" value="DNA/RNA_pol_sf"/>
</dbReference>
<dbReference type="Proteomes" id="UP001164712">
    <property type="component" value="Chromosome"/>
</dbReference>
<gene>
    <name evidence="3" type="ORF">O1V66_01490</name>
</gene>
<dbReference type="PANTHER" id="PTHR34047:SF8">
    <property type="entry name" value="PROTEIN YKFC"/>
    <property type="match status" value="1"/>
</dbReference>
<dbReference type="PROSITE" id="PS50878">
    <property type="entry name" value="RT_POL"/>
    <property type="match status" value="1"/>
</dbReference>
<evidence type="ECO:0000259" key="2">
    <source>
        <dbReference type="PROSITE" id="PS50878"/>
    </source>
</evidence>
<dbReference type="PANTHER" id="PTHR34047">
    <property type="entry name" value="NUCLEAR INTRON MATURASE 1, MITOCHONDRIAL-RELATED"/>
    <property type="match status" value="1"/>
</dbReference>
<protein>
    <submittedName>
        <fullName evidence="3">Reverse transcriptase domain-containing protein</fullName>
    </submittedName>
</protein>
<dbReference type="Pfam" id="PF00078">
    <property type="entry name" value="RVT_1"/>
    <property type="match status" value="1"/>
</dbReference>
<dbReference type="RefSeq" id="WP_269128038.1">
    <property type="nucleotide sequence ID" value="NZ_CP114058.1"/>
</dbReference>
<dbReference type="GO" id="GO:0003964">
    <property type="term" value="F:RNA-directed DNA polymerase activity"/>
    <property type="evidence" value="ECO:0007669"/>
    <property type="project" value="UniProtKB-KW"/>
</dbReference>
<comment type="similarity">
    <text evidence="1">Belongs to the bacterial reverse transcriptase family.</text>
</comment>
<evidence type="ECO:0000256" key="1">
    <source>
        <dbReference type="ARBA" id="ARBA00034120"/>
    </source>
</evidence>
<feature type="domain" description="Reverse transcriptase" evidence="2">
    <location>
        <begin position="51"/>
        <end position="279"/>
    </location>
</feature>
<keyword evidence="3" id="KW-0548">Nucleotidyltransferase</keyword>
<keyword evidence="3" id="KW-0808">Transferase</keyword>
<name>A0ABY7HQ23_9GAMM</name>
<accession>A0ABY7HQ23</accession>
<dbReference type="InterPro" id="IPR051083">
    <property type="entry name" value="GrpII_Intron_Splice-Mob/Def"/>
</dbReference>